<sequence>MNDKQITILVASTAGNAAYVADELGCELESLGWIVRAVRMEEVAVQDLQPGVYLICSSTYGVGEVPDNGKVFLEALNSRSPDLSGISYGVVGLGDSIYADTFCFGSKHFDEQFTRLGAARIGDILKHDRSSSDEPEDLAIEWLPGWLSLLNVKLLED</sequence>
<protein>
    <submittedName>
        <fullName evidence="6">FMN-binding protein MioC</fullName>
    </submittedName>
</protein>
<evidence type="ECO:0000313" key="6">
    <source>
        <dbReference type="EMBL" id="KAA5842471.1"/>
    </source>
</evidence>
<dbReference type="SUPFAM" id="SSF52218">
    <property type="entry name" value="Flavoproteins"/>
    <property type="match status" value="1"/>
</dbReference>
<dbReference type="EMBL" id="VWPC01000010">
    <property type="protein sequence ID" value="KAA5842471.1"/>
    <property type="molecule type" value="Genomic_DNA"/>
</dbReference>
<dbReference type="RefSeq" id="WP_150050653.1">
    <property type="nucleotide sequence ID" value="NZ_VWPC01000010.1"/>
</dbReference>
<keyword evidence="3" id="KW-0288">FMN</keyword>
<dbReference type="PRINTS" id="PR00369">
    <property type="entry name" value="FLAVODOXIN"/>
</dbReference>
<dbReference type="GO" id="GO:0016655">
    <property type="term" value="F:oxidoreductase activity, acting on NAD(P)H, quinone or similar compound as acceptor"/>
    <property type="evidence" value="ECO:0007669"/>
    <property type="project" value="UniProtKB-ARBA"/>
</dbReference>
<dbReference type="PANTHER" id="PTHR19384">
    <property type="entry name" value="NITRIC OXIDE SYNTHASE-RELATED"/>
    <property type="match status" value="1"/>
</dbReference>
<evidence type="ECO:0000256" key="2">
    <source>
        <dbReference type="ARBA" id="ARBA00022630"/>
    </source>
</evidence>
<name>A0AB34C793_9PSED</name>
<dbReference type="GO" id="GO:0050660">
    <property type="term" value="F:flavin adenine dinucleotide binding"/>
    <property type="evidence" value="ECO:0007669"/>
    <property type="project" value="TreeGrafter"/>
</dbReference>
<evidence type="ECO:0000256" key="1">
    <source>
        <dbReference type="ARBA" id="ARBA00001917"/>
    </source>
</evidence>
<accession>A0AB34C793</accession>
<proteinExistence type="predicted"/>
<comment type="cofactor">
    <cofactor evidence="1">
        <name>FMN</name>
        <dbReference type="ChEBI" id="CHEBI:58210"/>
    </cofactor>
</comment>
<organism evidence="6 7">
    <name type="scientific">Pseudomonas chlororaphis</name>
    <dbReference type="NCBI Taxonomy" id="587753"/>
    <lineage>
        <taxon>Bacteria</taxon>
        <taxon>Pseudomonadati</taxon>
        <taxon>Pseudomonadota</taxon>
        <taxon>Gammaproteobacteria</taxon>
        <taxon>Pseudomonadales</taxon>
        <taxon>Pseudomonadaceae</taxon>
        <taxon>Pseudomonas</taxon>
    </lineage>
</organism>
<dbReference type="PANTHER" id="PTHR19384:SF128">
    <property type="entry name" value="NADPH OXIDOREDUCTASE A"/>
    <property type="match status" value="1"/>
</dbReference>
<evidence type="ECO:0000259" key="5">
    <source>
        <dbReference type="PROSITE" id="PS50902"/>
    </source>
</evidence>
<reference evidence="6 7" key="1">
    <citation type="submission" date="2019-09" db="EMBL/GenBank/DDBJ databases">
        <authorList>
            <person name="Vacheron J."/>
            <person name="Dubost A."/>
            <person name="Prigent-Combaret C."/>
            <person name="Muller D."/>
        </authorList>
    </citation>
    <scope>NUCLEOTIDE SEQUENCE [LARGE SCALE GENOMIC DNA]</scope>
    <source>
        <strain evidence="6 7">JV497</strain>
    </source>
</reference>
<evidence type="ECO:0000256" key="4">
    <source>
        <dbReference type="ARBA" id="ARBA00022982"/>
    </source>
</evidence>
<keyword evidence="4" id="KW-0813">Transport</keyword>
<dbReference type="Gene3D" id="3.40.50.360">
    <property type="match status" value="1"/>
</dbReference>
<dbReference type="GO" id="GO:0005829">
    <property type="term" value="C:cytosol"/>
    <property type="evidence" value="ECO:0007669"/>
    <property type="project" value="TreeGrafter"/>
</dbReference>
<dbReference type="GO" id="GO:0010181">
    <property type="term" value="F:FMN binding"/>
    <property type="evidence" value="ECO:0007669"/>
    <property type="project" value="InterPro"/>
</dbReference>
<keyword evidence="4" id="KW-0249">Electron transport</keyword>
<dbReference type="Pfam" id="PF00258">
    <property type="entry name" value="Flavodoxin_1"/>
    <property type="match status" value="1"/>
</dbReference>
<evidence type="ECO:0000256" key="3">
    <source>
        <dbReference type="ARBA" id="ARBA00022643"/>
    </source>
</evidence>
<dbReference type="InterPro" id="IPR008254">
    <property type="entry name" value="Flavodoxin/NO_synth"/>
</dbReference>
<dbReference type="InterPro" id="IPR001094">
    <property type="entry name" value="Flavdoxin-like"/>
</dbReference>
<comment type="caution">
    <text evidence="6">The sequence shown here is derived from an EMBL/GenBank/DDBJ whole genome shotgun (WGS) entry which is preliminary data.</text>
</comment>
<evidence type="ECO:0000313" key="7">
    <source>
        <dbReference type="Proteomes" id="UP000323924"/>
    </source>
</evidence>
<gene>
    <name evidence="6" type="ORF">F2A38_12470</name>
</gene>
<feature type="domain" description="Flavodoxin-like" evidence="5">
    <location>
        <begin position="6"/>
        <end position="147"/>
    </location>
</feature>
<dbReference type="Proteomes" id="UP000323924">
    <property type="component" value="Unassembled WGS sequence"/>
</dbReference>
<dbReference type="InterPro" id="IPR029039">
    <property type="entry name" value="Flavoprotein-like_sf"/>
</dbReference>
<dbReference type="AlphaFoldDB" id="A0AB34C793"/>
<keyword evidence="2" id="KW-0285">Flavoprotein</keyword>
<dbReference type="PROSITE" id="PS50902">
    <property type="entry name" value="FLAVODOXIN_LIKE"/>
    <property type="match status" value="1"/>
</dbReference>